<protein>
    <submittedName>
        <fullName evidence="2">Uncharacterized protein</fullName>
    </submittedName>
</protein>
<dbReference type="AlphaFoldDB" id="A0A5K3G3F5"/>
<evidence type="ECO:0000313" key="2">
    <source>
        <dbReference type="WBParaSite" id="MCU_013629-RA"/>
    </source>
</evidence>
<keyword evidence="1" id="KW-1133">Transmembrane helix</keyword>
<keyword evidence="1" id="KW-0472">Membrane</keyword>
<dbReference type="WBParaSite" id="MCU_013629-RA">
    <property type="protein sequence ID" value="MCU_013629-RA"/>
    <property type="gene ID" value="MCU_013629"/>
</dbReference>
<accession>A0A5K3G3F5</accession>
<organism evidence="2">
    <name type="scientific">Mesocestoides corti</name>
    <name type="common">Flatworm</name>
    <dbReference type="NCBI Taxonomy" id="53468"/>
    <lineage>
        <taxon>Eukaryota</taxon>
        <taxon>Metazoa</taxon>
        <taxon>Spiralia</taxon>
        <taxon>Lophotrochozoa</taxon>
        <taxon>Platyhelminthes</taxon>
        <taxon>Cestoda</taxon>
        <taxon>Eucestoda</taxon>
        <taxon>Cyclophyllidea</taxon>
        <taxon>Mesocestoididae</taxon>
        <taxon>Mesocestoides</taxon>
    </lineage>
</organism>
<name>A0A5K3G3F5_MESCO</name>
<reference evidence="2" key="1">
    <citation type="submission" date="2019-11" db="UniProtKB">
        <authorList>
            <consortium name="WormBaseParasite"/>
        </authorList>
    </citation>
    <scope>IDENTIFICATION</scope>
</reference>
<feature type="transmembrane region" description="Helical" evidence="1">
    <location>
        <begin position="20"/>
        <end position="42"/>
    </location>
</feature>
<proteinExistence type="predicted"/>
<evidence type="ECO:0000256" key="1">
    <source>
        <dbReference type="SAM" id="Phobius"/>
    </source>
</evidence>
<sequence>MLKYSSALQPYPEPSESPFALVIFVDFPITSCYAFHILALFLQRRIVLGETDHFSK</sequence>
<keyword evidence="1" id="KW-0812">Transmembrane</keyword>